<reference evidence="2" key="1">
    <citation type="submission" date="2021-02" db="EMBL/GenBank/DDBJ databases">
        <authorList>
            <person name="Nowell W R."/>
        </authorList>
    </citation>
    <scope>NUCLEOTIDE SEQUENCE</scope>
</reference>
<organism evidence="2 4">
    <name type="scientific">Rotaria magnacalcarata</name>
    <dbReference type="NCBI Taxonomy" id="392030"/>
    <lineage>
        <taxon>Eukaryota</taxon>
        <taxon>Metazoa</taxon>
        <taxon>Spiralia</taxon>
        <taxon>Gnathifera</taxon>
        <taxon>Rotifera</taxon>
        <taxon>Eurotatoria</taxon>
        <taxon>Bdelloidea</taxon>
        <taxon>Philodinida</taxon>
        <taxon>Philodinidae</taxon>
        <taxon>Rotaria</taxon>
    </lineage>
</organism>
<proteinExistence type="predicted"/>
<protein>
    <submittedName>
        <fullName evidence="2">Uncharacterized protein</fullName>
    </submittedName>
</protein>
<dbReference type="EMBL" id="CAJOBH010002689">
    <property type="protein sequence ID" value="CAF3918565.1"/>
    <property type="molecule type" value="Genomic_DNA"/>
</dbReference>
<gene>
    <name evidence="3" type="ORF">BYL167_LOCUS9374</name>
    <name evidence="2" type="ORF">CJN711_LOCUS9052</name>
</gene>
<evidence type="ECO:0000256" key="1">
    <source>
        <dbReference type="SAM" id="Phobius"/>
    </source>
</evidence>
<keyword evidence="1" id="KW-1133">Transmembrane helix</keyword>
<dbReference type="AlphaFoldDB" id="A0A814RZM3"/>
<comment type="caution">
    <text evidence="2">The sequence shown here is derived from an EMBL/GenBank/DDBJ whole genome shotgun (WGS) entry which is preliminary data.</text>
</comment>
<keyword evidence="1" id="KW-0472">Membrane</keyword>
<evidence type="ECO:0000313" key="2">
    <source>
        <dbReference type="EMBL" id="CAF1141141.1"/>
    </source>
</evidence>
<keyword evidence="1" id="KW-0812">Transmembrane</keyword>
<dbReference type="Proteomes" id="UP000663855">
    <property type="component" value="Unassembled WGS sequence"/>
</dbReference>
<dbReference type="SUPFAM" id="SSF103473">
    <property type="entry name" value="MFS general substrate transporter"/>
    <property type="match status" value="1"/>
</dbReference>
<accession>A0A814RZM3</accession>
<dbReference type="Gene3D" id="1.20.1250.20">
    <property type="entry name" value="MFS general substrate transporter like domains"/>
    <property type="match status" value="1"/>
</dbReference>
<evidence type="ECO:0000313" key="4">
    <source>
        <dbReference type="Proteomes" id="UP000663855"/>
    </source>
</evidence>
<dbReference type="InterPro" id="IPR036259">
    <property type="entry name" value="MFS_trans_sf"/>
</dbReference>
<dbReference type="EMBL" id="CAJNOV010003417">
    <property type="protein sequence ID" value="CAF1141141.1"/>
    <property type="molecule type" value="Genomic_DNA"/>
</dbReference>
<sequence>MFVKTRVITPALVLSILGRSSIIAGTQAVVATFFPRQHLGTLIGFMWTIAGMITCVQYALVKLTTDVNESWKAWVIVLALVVLMSCHWIYLRIIYIKKVSEPQPPKSEAPKNINN</sequence>
<dbReference type="Proteomes" id="UP000681967">
    <property type="component" value="Unassembled WGS sequence"/>
</dbReference>
<feature type="transmembrane region" description="Helical" evidence="1">
    <location>
        <begin position="73"/>
        <end position="95"/>
    </location>
</feature>
<feature type="transmembrane region" description="Helical" evidence="1">
    <location>
        <begin position="38"/>
        <end position="61"/>
    </location>
</feature>
<name>A0A814RZM3_9BILA</name>
<evidence type="ECO:0000313" key="3">
    <source>
        <dbReference type="EMBL" id="CAF3918565.1"/>
    </source>
</evidence>